<dbReference type="Proteomes" id="UP000237968">
    <property type="component" value="Unassembled WGS sequence"/>
</dbReference>
<protein>
    <submittedName>
        <fullName evidence="5">2-acyl-glycerophospho-ethanolamine acyltransferase</fullName>
    </submittedName>
</protein>
<dbReference type="PANTHER" id="PTHR10434">
    <property type="entry name" value="1-ACYL-SN-GLYCEROL-3-PHOSPHATE ACYLTRANSFERASE"/>
    <property type="match status" value="1"/>
</dbReference>
<dbReference type="SUPFAM" id="SSF69593">
    <property type="entry name" value="Glycerol-3-phosphate (1)-acyltransferase"/>
    <property type="match status" value="1"/>
</dbReference>
<keyword evidence="2 5" id="KW-0808">Transferase</keyword>
<dbReference type="OrthoDB" id="9809618at2"/>
<proteinExistence type="predicted"/>
<accession>A0A2S9YAW1</accession>
<dbReference type="GO" id="GO:0003841">
    <property type="term" value="F:1-acylglycerol-3-phosphate O-acyltransferase activity"/>
    <property type="evidence" value="ECO:0007669"/>
    <property type="project" value="TreeGrafter"/>
</dbReference>
<comment type="caution">
    <text evidence="5">The sequence shown here is derived from an EMBL/GenBank/DDBJ whole genome shotgun (WGS) entry which is preliminary data.</text>
</comment>
<sequence length="261" mass="29725">MLRSDLANRRVVRETTTDLPTMPIADEFRRLWQGVRLFALISWFHWFKIVGNIIDRREGVIEQHIARLMCRRILAVLDMKVTVEGHEHAKAIEHYAVASNHLSYLDWVLILAEFPNSVSFIAKRAVTLMPVFGSYLRNRGVLIDRRKGQTARSVIRDAAGVSPWPLLIFPEGTRSPDGHLQPFRRAGIRILADAGLKLLPIVLLGTYEALSKEARCIRTGRRLHMIILPAIDPKELGSAEACAELERVINETYTARRAEFE</sequence>
<dbReference type="InterPro" id="IPR002123">
    <property type="entry name" value="Plipid/glycerol_acylTrfase"/>
</dbReference>
<evidence type="ECO:0000313" key="5">
    <source>
        <dbReference type="EMBL" id="PRQ02243.1"/>
    </source>
</evidence>
<dbReference type="PANTHER" id="PTHR10434:SF11">
    <property type="entry name" value="1-ACYL-SN-GLYCEROL-3-PHOSPHATE ACYLTRANSFERASE"/>
    <property type="match status" value="1"/>
</dbReference>
<dbReference type="Pfam" id="PF01553">
    <property type="entry name" value="Acyltransferase"/>
    <property type="match status" value="1"/>
</dbReference>
<evidence type="ECO:0000256" key="3">
    <source>
        <dbReference type="ARBA" id="ARBA00023315"/>
    </source>
</evidence>
<organism evidence="5 6">
    <name type="scientific">Enhygromyxa salina</name>
    <dbReference type="NCBI Taxonomy" id="215803"/>
    <lineage>
        <taxon>Bacteria</taxon>
        <taxon>Pseudomonadati</taxon>
        <taxon>Myxococcota</taxon>
        <taxon>Polyangia</taxon>
        <taxon>Nannocystales</taxon>
        <taxon>Nannocystaceae</taxon>
        <taxon>Enhygromyxa</taxon>
    </lineage>
</organism>
<dbReference type="CDD" id="cd07989">
    <property type="entry name" value="LPLAT_AGPAT-like"/>
    <property type="match status" value="1"/>
</dbReference>
<evidence type="ECO:0000313" key="6">
    <source>
        <dbReference type="Proteomes" id="UP000237968"/>
    </source>
</evidence>
<name>A0A2S9YAW1_9BACT</name>
<evidence type="ECO:0000259" key="4">
    <source>
        <dbReference type="SMART" id="SM00563"/>
    </source>
</evidence>
<reference evidence="5 6" key="1">
    <citation type="submission" date="2018-03" db="EMBL/GenBank/DDBJ databases">
        <title>Draft Genome Sequences of the Obligatory Marine Myxobacteria Enhygromyxa salina SWB005.</title>
        <authorList>
            <person name="Poehlein A."/>
            <person name="Moghaddam J.A."/>
            <person name="Harms H."/>
            <person name="Alanjari M."/>
            <person name="Koenig G.M."/>
            <person name="Daniel R."/>
            <person name="Schaeberle T.F."/>
        </authorList>
    </citation>
    <scope>NUCLEOTIDE SEQUENCE [LARGE SCALE GENOMIC DNA]</scope>
    <source>
        <strain evidence="5 6">SWB005</strain>
    </source>
</reference>
<keyword evidence="6" id="KW-1185">Reference proteome</keyword>
<evidence type="ECO:0000256" key="1">
    <source>
        <dbReference type="ARBA" id="ARBA00005189"/>
    </source>
</evidence>
<comment type="pathway">
    <text evidence="1">Lipid metabolism.</text>
</comment>
<dbReference type="EMBL" id="PVNK01000125">
    <property type="protein sequence ID" value="PRQ02243.1"/>
    <property type="molecule type" value="Genomic_DNA"/>
</dbReference>
<feature type="domain" description="Phospholipid/glycerol acyltransferase" evidence="4">
    <location>
        <begin position="95"/>
        <end position="206"/>
    </location>
</feature>
<evidence type="ECO:0000256" key="2">
    <source>
        <dbReference type="ARBA" id="ARBA00022679"/>
    </source>
</evidence>
<dbReference type="AlphaFoldDB" id="A0A2S9YAW1"/>
<keyword evidence="3 5" id="KW-0012">Acyltransferase</keyword>
<gene>
    <name evidence="5" type="ORF">ENSA5_24790</name>
</gene>
<dbReference type="SMART" id="SM00563">
    <property type="entry name" value="PlsC"/>
    <property type="match status" value="1"/>
</dbReference>
<dbReference type="GO" id="GO:0006654">
    <property type="term" value="P:phosphatidic acid biosynthetic process"/>
    <property type="evidence" value="ECO:0007669"/>
    <property type="project" value="TreeGrafter"/>
</dbReference>